<name>A0A8C0CGM9_BALMU</name>
<feature type="compositionally biased region" description="Basic residues" evidence="1">
    <location>
        <begin position="148"/>
        <end position="157"/>
    </location>
</feature>
<organism evidence="2">
    <name type="scientific">Balaenoptera musculus</name>
    <name type="common">Blue whale</name>
    <dbReference type="NCBI Taxonomy" id="9771"/>
    <lineage>
        <taxon>Eukaryota</taxon>
        <taxon>Metazoa</taxon>
        <taxon>Chordata</taxon>
        <taxon>Craniata</taxon>
        <taxon>Vertebrata</taxon>
        <taxon>Euteleostomi</taxon>
        <taxon>Mammalia</taxon>
        <taxon>Eutheria</taxon>
        <taxon>Laurasiatheria</taxon>
        <taxon>Artiodactyla</taxon>
        <taxon>Whippomorpha</taxon>
        <taxon>Cetacea</taxon>
        <taxon>Mysticeti</taxon>
        <taxon>Balaenopteridae</taxon>
        <taxon>Balaenoptera</taxon>
    </lineage>
</organism>
<feature type="region of interest" description="Disordered" evidence="1">
    <location>
        <begin position="57"/>
        <end position="83"/>
    </location>
</feature>
<accession>A0A8C0CGM9</accession>
<dbReference type="Ensembl" id="ENSBMST00010006838.1">
    <property type="protein sequence ID" value="ENSBMSP00010006111.1"/>
    <property type="gene ID" value="ENSBMSG00010004596.1"/>
</dbReference>
<feature type="region of interest" description="Disordered" evidence="1">
    <location>
        <begin position="121"/>
        <end position="157"/>
    </location>
</feature>
<reference evidence="2" key="1">
    <citation type="submission" date="2023-09" db="UniProtKB">
        <authorList>
            <consortium name="Ensembl"/>
        </authorList>
    </citation>
    <scope>IDENTIFICATION</scope>
</reference>
<dbReference type="GeneTree" id="ENSGT00550000076338"/>
<evidence type="ECO:0000313" key="2">
    <source>
        <dbReference type="Ensembl" id="ENSBMSP00010006111.1"/>
    </source>
</evidence>
<feature type="compositionally biased region" description="Acidic residues" evidence="1">
    <location>
        <begin position="71"/>
        <end position="83"/>
    </location>
</feature>
<dbReference type="AlphaFoldDB" id="A0A8C0CGM9"/>
<protein>
    <submittedName>
        <fullName evidence="2">Uncharacterized protein</fullName>
    </submittedName>
</protein>
<feature type="compositionally biased region" description="Basic and acidic residues" evidence="1">
    <location>
        <begin position="1"/>
        <end position="10"/>
    </location>
</feature>
<dbReference type="OMA" id="SRTMQEW"/>
<sequence>MAARGQEKPWARRQGSAPPPLPSHSVPSEGLSFPTSTVQGLDVLPAERAFQLGVPAPTSSHHLCLRPPTLPDEEGAQDEDDEAHDARCIPPLGLVALGACQDRPIAKVGQQVGVAFPVWGWEHGHPQPTQARSPRRKTRPPGTQASTHRGHWIRPTR</sequence>
<evidence type="ECO:0000256" key="1">
    <source>
        <dbReference type="SAM" id="MobiDB-lite"/>
    </source>
</evidence>
<feature type="region of interest" description="Disordered" evidence="1">
    <location>
        <begin position="1"/>
        <end position="36"/>
    </location>
</feature>
<proteinExistence type="predicted"/>